<dbReference type="AlphaFoldDB" id="A0AAV6QW30"/>
<dbReference type="Pfam" id="PF23466">
    <property type="entry name" value="WWE_4"/>
    <property type="match status" value="1"/>
</dbReference>
<keyword evidence="1" id="KW-0597">Phosphoprotein</keyword>
<dbReference type="InterPro" id="IPR004170">
    <property type="entry name" value="WWE_dom"/>
</dbReference>
<dbReference type="EMBL" id="JAGKHQ010000015">
    <property type="protein sequence ID" value="KAG7496539.1"/>
    <property type="molecule type" value="Genomic_DNA"/>
</dbReference>
<accession>A0AAV6QW30</accession>
<dbReference type="GO" id="GO:0005634">
    <property type="term" value="C:nucleus"/>
    <property type="evidence" value="ECO:0007669"/>
    <property type="project" value="TreeGrafter"/>
</dbReference>
<feature type="domain" description="C3H1-type" evidence="9">
    <location>
        <begin position="565"/>
        <end position="593"/>
    </location>
</feature>
<keyword evidence="3" id="KW-0677">Repeat</keyword>
<feature type="compositionally biased region" description="Low complexity" evidence="8">
    <location>
        <begin position="231"/>
        <end position="249"/>
    </location>
</feature>
<evidence type="ECO:0000256" key="6">
    <source>
        <dbReference type="ARBA" id="ARBA00024347"/>
    </source>
</evidence>
<dbReference type="Proteomes" id="UP000693946">
    <property type="component" value="Linkage Group LG3"/>
</dbReference>
<evidence type="ECO:0000256" key="8">
    <source>
        <dbReference type="SAM" id="MobiDB-lite"/>
    </source>
</evidence>
<feature type="compositionally biased region" description="Low complexity" evidence="8">
    <location>
        <begin position="359"/>
        <end position="389"/>
    </location>
</feature>
<dbReference type="PANTHER" id="PTHR45740">
    <property type="entry name" value="POLY [ADP-RIBOSE] POLYMERASE"/>
    <property type="match status" value="1"/>
</dbReference>
<evidence type="ECO:0000256" key="7">
    <source>
        <dbReference type="PROSITE-ProRule" id="PRU00723"/>
    </source>
</evidence>
<feature type="zinc finger region" description="C3H1-type" evidence="7">
    <location>
        <begin position="133"/>
        <end position="161"/>
    </location>
</feature>
<organism evidence="12 13">
    <name type="scientific">Solea senegalensis</name>
    <name type="common">Senegalese sole</name>
    <dbReference type="NCBI Taxonomy" id="28829"/>
    <lineage>
        <taxon>Eukaryota</taxon>
        <taxon>Metazoa</taxon>
        <taxon>Chordata</taxon>
        <taxon>Craniata</taxon>
        <taxon>Vertebrata</taxon>
        <taxon>Euteleostomi</taxon>
        <taxon>Actinopterygii</taxon>
        <taxon>Neopterygii</taxon>
        <taxon>Teleostei</taxon>
        <taxon>Neoteleostei</taxon>
        <taxon>Acanthomorphata</taxon>
        <taxon>Carangaria</taxon>
        <taxon>Pleuronectiformes</taxon>
        <taxon>Pleuronectoidei</taxon>
        <taxon>Soleidae</taxon>
        <taxon>Solea</taxon>
    </lineage>
</organism>
<feature type="compositionally biased region" description="Low complexity" evidence="8">
    <location>
        <begin position="396"/>
        <end position="407"/>
    </location>
</feature>
<comment type="caution">
    <text evidence="12">The sequence shown here is derived from an EMBL/GenBank/DDBJ whole genome shotgun (WGS) entry which is preliminary data.</text>
</comment>
<name>A0AAV6QW30_SOLSE</name>
<evidence type="ECO:0000259" key="11">
    <source>
        <dbReference type="PROSITE" id="PS51059"/>
    </source>
</evidence>
<dbReference type="PROSITE" id="PS51059">
    <property type="entry name" value="PARP_CATALYTIC"/>
    <property type="match status" value="1"/>
</dbReference>
<keyword evidence="5 7" id="KW-0862">Zinc</keyword>
<dbReference type="PROSITE" id="PS50103">
    <property type="entry name" value="ZF_C3H1"/>
    <property type="match status" value="2"/>
</dbReference>
<reference evidence="12 13" key="1">
    <citation type="journal article" date="2021" name="Sci. Rep.">
        <title>Chromosome anchoring in Senegalese sole (Solea senegalensis) reveals sex-associated markers and genome rearrangements in flatfish.</title>
        <authorList>
            <person name="Guerrero-Cozar I."/>
            <person name="Gomez-Garrido J."/>
            <person name="Berbel C."/>
            <person name="Martinez-Blanch J.F."/>
            <person name="Alioto T."/>
            <person name="Claros M.G."/>
            <person name="Gagnaire P.A."/>
            <person name="Manchado M."/>
        </authorList>
    </citation>
    <scope>NUCLEOTIDE SEQUENCE [LARGE SCALE GENOMIC DNA]</scope>
    <source>
        <strain evidence="12">Sse05_10M</strain>
    </source>
</reference>
<feature type="domain" description="C3H1-type" evidence="9">
    <location>
        <begin position="133"/>
        <end position="161"/>
    </location>
</feature>
<dbReference type="Pfam" id="PF01391">
    <property type="entry name" value="Collagen"/>
    <property type="match status" value="1"/>
</dbReference>
<proteinExistence type="inferred from homology"/>
<feature type="compositionally biased region" description="Polar residues" evidence="8">
    <location>
        <begin position="272"/>
        <end position="285"/>
    </location>
</feature>
<evidence type="ECO:0000259" key="10">
    <source>
        <dbReference type="PROSITE" id="PS50918"/>
    </source>
</evidence>
<dbReference type="InterPro" id="IPR051712">
    <property type="entry name" value="ARTD-AVP"/>
</dbReference>
<evidence type="ECO:0000256" key="2">
    <source>
        <dbReference type="ARBA" id="ARBA00022723"/>
    </source>
</evidence>
<keyword evidence="2 7" id="KW-0479">Metal-binding</keyword>
<dbReference type="CDD" id="cd01439">
    <property type="entry name" value="TCCD_inducible_PARP_like"/>
    <property type="match status" value="1"/>
</dbReference>
<feature type="region of interest" description="Disordered" evidence="8">
    <location>
        <begin position="209"/>
        <end position="285"/>
    </location>
</feature>
<dbReference type="GO" id="GO:0003950">
    <property type="term" value="F:NAD+ poly-ADP-ribosyltransferase activity"/>
    <property type="evidence" value="ECO:0007669"/>
    <property type="project" value="InterPro"/>
</dbReference>
<dbReference type="SMART" id="SM00356">
    <property type="entry name" value="ZnF_C3H1"/>
    <property type="match status" value="2"/>
</dbReference>
<dbReference type="Pfam" id="PF00644">
    <property type="entry name" value="PARP"/>
    <property type="match status" value="1"/>
</dbReference>
<dbReference type="InterPro" id="IPR057602">
    <property type="entry name" value="Zfn-CCCH_PARP12"/>
</dbReference>
<feature type="region of interest" description="Disordered" evidence="8">
    <location>
        <begin position="304"/>
        <end position="483"/>
    </location>
</feature>
<evidence type="ECO:0000259" key="9">
    <source>
        <dbReference type="PROSITE" id="PS50103"/>
    </source>
</evidence>
<dbReference type="Pfam" id="PF02825">
    <property type="entry name" value="WWE"/>
    <property type="match status" value="1"/>
</dbReference>
<dbReference type="InterPro" id="IPR000571">
    <property type="entry name" value="Znf_CCCH"/>
</dbReference>
<evidence type="ECO:0000313" key="13">
    <source>
        <dbReference type="Proteomes" id="UP000693946"/>
    </source>
</evidence>
<dbReference type="InterPro" id="IPR012317">
    <property type="entry name" value="Poly(ADP-ribose)pol_cat_dom"/>
</dbReference>
<dbReference type="GO" id="GO:0008270">
    <property type="term" value="F:zinc ion binding"/>
    <property type="evidence" value="ECO:0007669"/>
    <property type="project" value="UniProtKB-KW"/>
</dbReference>
<evidence type="ECO:0000256" key="4">
    <source>
        <dbReference type="ARBA" id="ARBA00022771"/>
    </source>
</evidence>
<evidence type="ECO:0000256" key="1">
    <source>
        <dbReference type="ARBA" id="ARBA00022553"/>
    </source>
</evidence>
<feature type="domain" description="PARP catalytic" evidence="11">
    <location>
        <begin position="765"/>
        <end position="960"/>
    </location>
</feature>
<dbReference type="InterPro" id="IPR008160">
    <property type="entry name" value="Collagen"/>
</dbReference>
<keyword evidence="13" id="KW-1185">Reference proteome</keyword>
<dbReference type="Pfam" id="PF25261">
    <property type="entry name" value="zf-CCCH_PARP12"/>
    <property type="match status" value="1"/>
</dbReference>
<sequence length="960" mass="107849">MEETEILKFICANQGAVNTDELLYNVCCSDSTDTLSNRDKFALCCLNGQPKVVARTRLRLCRKKDCPWSCGGLHLCVNFLYSGCCSRRVCSFCHELNSAYNEGILKQHELESLSRTELCTLLLQSDYTLLPHICHDYNNKGDGEFGRCKDGNDCKRLHICERYLNSDCHCFRVHAFHAPQPLKVLQSKGFPDTLMSSLKTIYINKEAIQNSDKASGDHSNTRSHKRRNPRSSNSDASAADDCMSDASSDGGLNLPQTEWYGRRGGPLGTRGNRGNLQQRSSSPSDILTCIDDLDLYTEDGLGEDASQHQETNSTTSDPADDSNNDSSSDSDQKRNRQQYQDKAARGRGGHQGNRGSTGNRGYVGNRGNRGYSGSRGNRGYVGNRGNRGYSGERGNRGYVGNRGNRGYSGERGNRGYRGDGGVRGYSGDRGNRGYSGERGNRGYSGDGGVRGYSGERGNRGYSVERGNRGYSVERGNSSYSVDEVNSGYSGDGGFRGNSGNRGNTGNYSNLTQRARSTSDILASIGTLHPCTEDDNDSCSDNGEMRGEQWNLTETARGRRRQRPVREKTEICLFFIKGRCIHDDDKCYKVHDKMPYRWEVREGDQWTALPDNEEIERDYCDPKKSQSCSTPPVHFDTMTCGQNNVRRLSTPNSLVEPTFMYTTEWIWHWEDGSGIWNMYSSPGSGHDTADIDSTKLEQKFLINDKDVVEFTTGSQSYSLSFQEMIQTNKHYGTKRLVRRRPQFVSVADVLTKSVRRPKSQPTFCHTPGHWDKTQLPETGYRRVSLESSSDEFKEIESLFCKTMKGFDIVSIERIQNISLWEVFQWQKNQMKKANDGQNVKERKLFHGTDSEHIDAICLTNFDWRICGTHGTAYGRGSYFARDAKYSHSYTSNSAVKSMFISRVLVGDYTRGSSDYTRAPSKDDGNVNLYNSCVDNVISPSIFVVFKEHQIYPEYLLHCSGF</sequence>
<evidence type="ECO:0000256" key="5">
    <source>
        <dbReference type="ARBA" id="ARBA00022833"/>
    </source>
</evidence>
<feature type="zinc finger region" description="C3H1-type" evidence="7">
    <location>
        <begin position="565"/>
        <end position="593"/>
    </location>
</feature>
<keyword evidence="4 7" id="KW-0863">Zinc-finger</keyword>
<dbReference type="GO" id="GO:1990404">
    <property type="term" value="F:NAD+-protein mono-ADP-ribosyltransferase activity"/>
    <property type="evidence" value="ECO:0007669"/>
    <property type="project" value="TreeGrafter"/>
</dbReference>
<dbReference type="PANTHER" id="PTHR45740:SF15">
    <property type="entry name" value="ZINC FINGER CCCH TYPE DOMAIN CONTAINING 1-LIKE"/>
    <property type="match status" value="1"/>
</dbReference>
<protein>
    <submittedName>
        <fullName evidence="12">Poly [ADP-ribose] polymerase 12-like</fullName>
    </submittedName>
</protein>
<feature type="compositionally biased region" description="Gly residues" evidence="8">
    <location>
        <begin position="442"/>
        <end position="451"/>
    </location>
</feature>
<evidence type="ECO:0000313" key="12">
    <source>
        <dbReference type="EMBL" id="KAG7496539.1"/>
    </source>
</evidence>
<dbReference type="PROSITE" id="PS50918">
    <property type="entry name" value="WWE"/>
    <property type="match status" value="1"/>
</dbReference>
<comment type="similarity">
    <text evidence="6">Belongs to the ARTD/PARP family.</text>
</comment>
<evidence type="ECO:0000256" key="3">
    <source>
        <dbReference type="ARBA" id="ARBA00022737"/>
    </source>
</evidence>
<gene>
    <name evidence="12" type="ORF">JOB18_020781</name>
</gene>
<feature type="domain" description="WWE" evidence="10">
    <location>
        <begin position="652"/>
        <end position="738"/>
    </location>
</feature>